<sequence>MRPGTRSGAQPLRGCPRGSPRILEEHRGDRSPPSLPPPPAGRDIEGGTRRGTSGESRAGPASNNQGQSR</sequence>
<reference evidence="2" key="1">
    <citation type="journal article" date="2022" name="bioRxiv">
        <title>Sequencing and chromosome-scale assembly of the giantPleurodeles waltlgenome.</title>
        <authorList>
            <person name="Brown T."/>
            <person name="Elewa A."/>
            <person name="Iarovenko S."/>
            <person name="Subramanian E."/>
            <person name="Araus A.J."/>
            <person name="Petzold A."/>
            <person name="Susuki M."/>
            <person name="Suzuki K.-i.T."/>
            <person name="Hayashi T."/>
            <person name="Toyoda A."/>
            <person name="Oliveira C."/>
            <person name="Osipova E."/>
            <person name="Leigh N.D."/>
            <person name="Simon A."/>
            <person name="Yun M.H."/>
        </authorList>
    </citation>
    <scope>NUCLEOTIDE SEQUENCE</scope>
    <source>
        <strain evidence="2">20211129_DDA</strain>
        <tissue evidence="2">Liver</tissue>
    </source>
</reference>
<accession>A0AAV7VII1</accession>
<evidence type="ECO:0000313" key="3">
    <source>
        <dbReference type="Proteomes" id="UP001066276"/>
    </source>
</evidence>
<keyword evidence="3" id="KW-1185">Reference proteome</keyword>
<dbReference type="AlphaFoldDB" id="A0AAV7VII1"/>
<organism evidence="2 3">
    <name type="scientific">Pleurodeles waltl</name>
    <name type="common">Iberian ribbed newt</name>
    <dbReference type="NCBI Taxonomy" id="8319"/>
    <lineage>
        <taxon>Eukaryota</taxon>
        <taxon>Metazoa</taxon>
        <taxon>Chordata</taxon>
        <taxon>Craniata</taxon>
        <taxon>Vertebrata</taxon>
        <taxon>Euteleostomi</taxon>
        <taxon>Amphibia</taxon>
        <taxon>Batrachia</taxon>
        <taxon>Caudata</taxon>
        <taxon>Salamandroidea</taxon>
        <taxon>Salamandridae</taxon>
        <taxon>Pleurodelinae</taxon>
        <taxon>Pleurodeles</taxon>
    </lineage>
</organism>
<comment type="caution">
    <text evidence="2">The sequence shown here is derived from an EMBL/GenBank/DDBJ whole genome shotgun (WGS) entry which is preliminary data.</text>
</comment>
<evidence type="ECO:0000313" key="2">
    <source>
        <dbReference type="EMBL" id="KAJ1201439.1"/>
    </source>
</evidence>
<name>A0AAV7VII1_PLEWA</name>
<proteinExistence type="predicted"/>
<dbReference type="EMBL" id="JANPWB010000003">
    <property type="protein sequence ID" value="KAJ1201439.1"/>
    <property type="molecule type" value="Genomic_DNA"/>
</dbReference>
<protein>
    <submittedName>
        <fullName evidence="2">Uncharacterized protein</fullName>
    </submittedName>
</protein>
<evidence type="ECO:0000256" key="1">
    <source>
        <dbReference type="SAM" id="MobiDB-lite"/>
    </source>
</evidence>
<feature type="region of interest" description="Disordered" evidence="1">
    <location>
        <begin position="1"/>
        <end position="69"/>
    </location>
</feature>
<dbReference type="Proteomes" id="UP001066276">
    <property type="component" value="Chromosome 2_1"/>
</dbReference>
<gene>
    <name evidence="2" type="ORF">NDU88_005248</name>
</gene>